<protein>
    <submittedName>
        <fullName evidence="3">Uncharacterized protein</fullName>
    </submittedName>
</protein>
<dbReference type="InterPro" id="IPR052254">
    <property type="entry name" value="CUL4-DDB1_E3_ligase_receptor"/>
</dbReference>
<reference evidence="3 4" key="1">
    <citation type="journal article" date="2019" name="Gigascience">
        <title>Whole-genome sequence of the oriental lung fluke Paragonimus westermani.</title>
        <authorList>
            <person name="Oey H."/>
            <person name="Zakrzewski M."/>
            <person name="Narain K."/>
            <person name="Devi K.R."/>
            <person name="Agatsuma T."/>
            <person name="Nawaratna S."/>
            <person name="Gobert G.N."/>
            <person name="Jones M.K."/>
            <person name="Ragan M.A."/>
            <person name="McManus D.P."/>
            <person name="Krause L."/>
        </authorList>
    </citation>
    <scope>NUCLEOTIDE SEQUENCE [LARGE SCALE GENOMIC DNA]</scope>
    <source>
        <strain evidence="3 4">IND2009</strain>
    </source>
</reference>
<evidence type="ECO:0000313" key="3">
    <source>
        <dbReference type="EMBL" id="KAA3673643.1"/>
    </source>
</evidence>
<sequence>MICAEIPPYPYAVKARMATHAIPGYYYDEDKKRYFKIAKQNIPDFINRTTVNATVALKESNRNAHCIRTRCLSSRNLHFLRMLSARERRDNCLSSWNLCDILREHSVSQPYCTEALQIAHVKASDLRRKLKWFWLQSSIIVWFCNCWSISVCASTDDSSSSSFPVLDSQLVHAHAAQLKHKFVSECSTHGKCLLSPDGRHLYVIKQVSAQSYCLVTQRISYNVEHAGGKTAYNIESLPPVFIDNHGLDLAWLEPGRQLAVLGSTCHQASVQVISCTDELGLSIPDAACLPFRASASARFVTPVESTRALSSSTVLTEQRNSRVFVLNGDKLCSFNRSGSVERFIFGSLPFPPFSSDKRRSMITTLGHAGGSSPCTSPNLLFYVASSLSGVCSLDLIRLSFTSSEPSERLIHFTLSTPGGSVGNRFNTAVTFLQSLTTPVGDRFGLLVGHRSGLLQLWDDRWPKMPAVEYFGSDGGSLHEVASHLTPIPTASPLDCDLVASPLLASAHIGLWRLRTGQPLTVLEIPQRGLRSAGTPPPQVFFRPGWPNSDLQLVNGPTVLAVDQGIVHLFHEDGPTYSMNCTQSLSI</sequence>
<dbReference type="PANTHER" id="PTHR44472:SF1">
    <property type="entry name" value="DDB1 AND CUL4 ASSOCIATED FACTOR 4"/>
    <property type="match status" value="1"/>
</dbReference>
<dbReference type="PANTHER" id="PTHR44472">
    <property type="entry name" value="DDB1- AND CUL4-ASSOCIATED FACTOR 4-RELATED"/>
    <property type="match status" value="1"/>
</dbReference>
<evidence type="ECO:0000256" key="1">
    <source>
        <dbReference type="ARBA" id="ARBA00022574"/>
    </source>
</evidence>
<keyword evidence="4" id="KW-1185">Reference proteome</keyword>
<organism evidence="3 4">
    <name type="scientific">Paragonimus westermani</name>
    <dbReference type="NCBI Taxonomy" id="34504"/>
    <lineage>
        <taxon>Eukaryota</taxon>
        <taxon>Metazoa</taxon>
        <taxon>Spiralia</taxon>
        <taxon>Lophotrochozoa</taxon>
        <taxon>Platyhelminthes</taxon>
        <taxon>Trematoda</taxon>
        <taxon>Digenea</taxon>
        <taxon>Plagiorchiida</taxon>
        <taxon>Troglotremata</taxon>
        <taxon>Troglotrematidae</taxon>
        <taxon>Paragonimus</taxon>
    </lineage>
</organism>
<gene>
    <name evidence="3" type="ORF">DEA37_0003305</name>
</gene>
<keyword evidence="1" id="KW-0853">WD repeat</keyword>
<dbReference type="Proteomes" id="UP000324629">
    <property type="component" value="Unassembled WGS sequence"/>
</dbReference>
<evidence type="ECO:0000256" key="2">
    <source>
        <dbReference type="ARBA" id="ARBA00022737"/>
    </source>
</evidence>
<comment type="caution">
    <text evidence="3">The sequence shown here is derived from an EMBL/GenBank/DDBJ whole genome shotgun (WGS) entry which is preliminary data.</text>
</comment>
<dbReference type="AlphaFoldDB" id="A0A5J4NDV7"/>
<evidence type="ECO:0000313" key="4">
    <source>
        <dbReference type="Proteomes" id="UP000324629"/>
    </source>
</evidence>
<accession>A0A5J4NDV7</accession>
<proteinExistence type="predicted"/>
<name>A0A5J4NDV7_9TREM</name>
<dbReference type="EMBL" id="QNGE01003755">
    <property type="protein sequence ID" value="KAA3673643.1"/>
    <property type="molecule type" value="Genomic_DNA"/>
</dbReference>
<keyword evidence="2" id="KW-0677">Repeat</keyword>